<protein>
    <submittedName>
        <fullName evidence="2">Stage II sporulation protein P</fullName>
    </submittedName>
</protein>
<keyword evidence="1" id="KW-1133">Transmembrane helix</keyword>
<reference evidence="2 3" key="1">
    <citation type="journal article" date="2011" name="Stand. Genomic Sci.">
        <title>Complete genome sequence of Syntrophobotulus glycolicus type strain (FlGlyR).</title>
        <authorList>
            <person name="Han C."/>
            <person name="Mwirichia R."/>
            <person name="Chertkov O."/>
            <person name="Held B."/>
            <person name="Lapidus A."/>
            <person name="Nolan M."/>
            <person name="Lucas S."/>
            <person name="Hammon N."/>
            <person name="Deshpande S."/>
            <person name="Cheng J.F."/>
            <person name="Tapia R."/>
            <person name="Goodwin L."/>
            <person name="Pitluck S."/>
            <person name="Huntemann M."/>
            <person name="Liolios K."/>
            <person name="Ivanova N."/>
            <person name="Pagani I."/>
            <person name="Mavromatis K."/>
            <person name="Ovchinikova G."/>
            <person name="Pati A."/>
            <person name="Chen A."/>
            <person name="Palaniappan K."/>
            <person name="Land M."/>
            <person name="Hauser L."/>
            <person name="Brambilla E.M."/>
            <person name="Rohde M."/>
            <person name="Spring S."/>
            <person name="Sikorski J."/>
            <person name="Goker M."/>
            <person name="Woyke T."/>
            <person name="Bristow J."/>
            <person name="Eisen J.A."/>
            <person name="Markowitz V."/>
            <person name="Hugenholtz P."/>
            <person name="Kyrpides N.C."/>
            <person name="Klenk H.P."/>
            <person name="Detter J.C."/>
        </authorList>
    </citation>
    <scope>NUCLEOTIDE SEQUENCE [LARGE SCALE GENOMIC DNA]</scope>
    <source>
        <strain evidence="3">DSM 8271 / FlGlyR</strain>
    </source>
</reference>
<dbReference type="STRING" id="645991.Sgly_2443"/>
<dbReference type="Proteomes" id="UP000007488">
    <property type="component" value="Chromosome"/>
</dbReference>
<dbReference type="EMBL" id="CP002547">
    <property type="protein sequence ID" value="ADY56728.1"/>
    <property type="molecule type" value="Genomic_DNA"/>
</dbReference>
<evidence type="ECO:0000313" key="2">
    <source>
        <dbReference type="EMBL" id="ADY56728.1"/>
    </source>
</evidence>
<dbReference type="Pfam" id="PF07454">
    <property type="entry name" value="SpoIIP"/>
    <property type="match status" value="1"/>
</dbReference>
<sequence>MFFEKRWVMIVCIGFFLVSFSTSIYFAISNDSTGYVIKVLAERSFPFENIILEGIPGLAGPEQVKIDQLRKQAAGIGMFLLTGVNISDARTYFLGYFAPPRDGPYWLGWAYNPQDPEMEGANIEPIENYVPAEPAPAKNDEDILVGIYHTHNSENYTGDDSGRKDHADGQGDVVAVGKALAETLNKKGIGTVHNTDINDKEFMSAYSRSINSAQKLLKENPTIRILIDLHRDGLPPEVGKGVVRLEDKNMAKILFVVGQKNPHWEKNNQLVKKIIGVGQQKYPGLFSQNPNYALQARYNQHLSNGAVLLEVGSQLNSPEEALNSVEPLAEVLKECLKQ</sequence>
<keyword evidence="3" id="KW-1185">Reference proteome</keyword>
<feature type="transmembrane region" description="Helical" evidence="1">
    <location>
        <begin position="7"/>
        <end position="28"/>
    </location>
</feature>
<dbReference type="KEGG" id="sgy:Sgly_2443"/>
<reference evidence="3" key="2">
    <citation type="submission" date="2011-02" db="EMBL/GenBank/DDBJ databases">
        <title>The complete genome of Syntrophobotulus glycolicus DSM 8271.</title>
        <authorList>
            <person name="Lucas S."/>
            <person name="Copeland A."/>
            <person name="Lapidus A."/>
            <person name="Bruce D."/>
            <person name="Goodwin L."/>
            <person name="Pitluck S."/>
            <person name="Kyrpides N."/>
            <person name="Mavromatis K."/>
            <person name="Pagani I."/>
            <person name="Ivanova N."/>
            <person name="Mikhailova N."/>
            <person name="Chertkov O."/>
            <person name="Held B."/>
            <person name="Detter J.C."/>
            <person name="Tapia R."/>
            <person name="Han C."/>
            <person name="Land M."/>
            <person name="Hauser L."/>
            <person name="Markowitz V."/>
            <person name="Cheng J.-F."/>
            <person name="Hugenholtz P."/>
            <person name="Woyke T."/>
            <person name="Wu D."/>
            <person name="Spring S."/>
            <person name="Schroeder M."/>
            <person name="Brambilla E."/>
            <person name="Klenk H.-P."/>
            <person name="Eisen J.A."/>
        </authorList>
    </citation>
    <scope>NUCLEOTIDE SEQUENCE [LARGE SCALE GENOMIC DNA]</scope>
    <source>
        <strain evidence="3">DSM 8271 / FlGlyR</strain>
    </source>
</reference>
<gene>
    <name evidence="2" type="ordered locus">Sgly_2443</name>
</gene>
<keyword evidence="1" id="KW-0472">Membrane</keyword>
<dbReference type="InterPro" id="IPR010897">
    <property type="entry name" value="Spore_II_P"/>
</dbReference>
<dbReference type="HOGENOM" id="CLU_040895_1_0_9"/>
<dbReference type="RefSeq" id="WP_013625593.1">
    <property type="nucleotide sequence ID" value="NC_015172.1"/>
</dbReference>
<name>F0SVF5_SYNGF</name>
<evidence type="ECO:0000256" key="1">
    <source>
        <dbReference type="SAM" id="Phobius"/>
    </source>
</evidence>
<accession>F0SVF5</accession>
<keyword evidence="1" id="KW-0812">Transmembrane</keyword>
<dbReference type="AlphaFoldDB" id="F0SVF5"/>
<evidence type="ECO:0000313" key="3">
    <source>
        <dbReference type="Proteomes" id="UP000007488"/>
    </source>
</evidence>
<proteinExistence type="predicted"/>
<dbReference type="NCBIfam" id="TIGR02867">
    <property type="entry name" value="spore_II_P"/>
    <property type="match status" value="1"/>
</dbReference>
<dbReference type="eggNOG" id="COG0860">
    <property type="taxonomic scope" value="Bacteria"/>
</dbReference>
<organism evidence="2 3">
    <name type="scientific">Syntrophobotulus glycolicus (strain DSM 8271 / FlGlyR)</name>
    <dbReference type="NCBI Taxonomy" id="645991"/>
    <lineage>
        <taxon>Bacteria</taxon>
        <taxon>Bacillati</taxon>
        <taxon>Bacillota</taxon>
        <taxon>Clostridia</taxon>
        <taxon>Eubacteriales</taxon>
        <taxon>Desulfitobacteriaceae</taxon>
        <taxon>Syntrophobotulus</taxon>
    </lineage>
</organism>